<gene>
    <name evidence="2" type="ORF">AAH991_18775</name>
</gene>
<dbReference type="InterPro" id="IPR048469">
    <property type="entry name" value="YchJ-like_M"/>
</dbReference>
<dbReference type="SUPFAM" id="SSF54427">
    <property type="entry name" value="NTF2-like"/>
    <property type="match status" value="1"/>
</dbReference>
<dbReference type="Pfam" id="PF17775">
    <property type="entry name" value="YchJ_M-like"/>
    <property type="match status" value="1"/>
</dbReference>
<evidence type="ECO:0000313" key="2">
    <source>
        <dbReference type="EMBL" id="MEN3537166.1"/>
    </source>
</evidence>
<dbReference type="EMBL" id="JBDJAW010000014">
    <property type="protein sequence ID" value="MEN3537166.1"/>
    <property type="molecule type" value="Genomic_DNA"/>
</dbReference>
<comment type="caution">
    <text evidence="2">The sequence shown here is derived from an EMBL/GenBank/DDBJ whole genome shotgun (WGS) entry which is preliminary data.</text>
</comment>
<proteinExistence type="predicted"/>
<feature type="domain" description="YchJ-like middle NTF2-like" evidence="1">
    <location>
        <begin position="38"/>
        <end position="132"/>
    </location>
</feature>
<evidence type="ECO:0000313" key="3">
    <source>
        <dbReference type="Proteomes" id="UP001447516"/>
    </source>
</evidence>
<accession>A0ABV0AT77</accession>
<reference evidence="2 3" key="1">
    <citation type="submission" date="2024-05" db="EMBL/GenBank/DDBJ databases">
        <title>Microbispora sp.ZYX-F-249.</title>
        <authorList>
            <person name="Xie H."/>
        </authorList>
    </citation>
    <scope>NUCLEOTIDE SEQUENCE [LARGE SCALE GENOMIC DNA]</scope>
    <source>
        <strain evidence="2 3">ZYX-F-249</strain>
    </source>
</reference>
<protein>
    <submittedName>
        <fullName evidence="2">YchJ family metal-binding protein</fullName>
    </submittedName>
</protein>
<dbReference type="RefSeq" id="WP_346227142.1">
    <property type="nucleotide sequence ID" value="NZ_JBDJAW010000014.1"/>
</dbReference>
<dbReference type="Gene3D" id="3.10.450.50">
    <property type="match status" value="1"/>
</dbReference>
<sequence>MSPASRRAQRAGEPCPCGLQAAYGECCGRYLAGRDAPTAEALMRSRFCAFAVEDEVYLLRTWHPATRPARVQFERGMRWTELEIEAVTGGSPIHTEGTVTFRAHYVYRGRPGEMREQSRFVRHEGAWVYLDAVGE</sequence>
<dbReference type="Proteomes" id="UP001447516">
    <property type="component" value="Unassembled WGS sequence"/>
</dbReference>
<organism evidence="2 3">
    <name type="scientific">Microbispora maris</name>
    <dbReference type="NCBI Taxonomy" id="3144104"/>
    <lineage>
        <taxon>Bacteria</taxon>
        <taxon>Bacillati</taxon>
        <taxon>Actinomycetota</taxon>
        <taxon>Actinomycetes</taxon>
        <taxon>Streptosporangiales</taxon>
        <taxon>Streptosporangiaceae</taxon>
        <taxon>Microbispora</taxon>
    </lineage>
</organism>
<keyword evidence="3" id="KW-1185">Reference proteome</keyword>
<dbReference type="InterPro" id="IPR032710">
    <property type="entry name" value="NTF2-like_dom_sf"/>
</dbReference>
<evidence type="ECO:0000259" key="1">
    <source>
        <dbReference type="Pfam" id="PF17775"/>
    </source>
</evidence>
<name>A0ABV0AT77_9ACTN</name>